<keyword evidence="1" id="KW-1133">Transmembrane helix</keyword>
<evidence type="ECO:0000313" key="2">
    <source>
        <dbReference type="EMBL" id="CAG6648486.1"/>
    </source>
</evidence>
<keyword evidence="1" id="KW-0472">Membrane</keyword>
<reference evidence="2" key="1">
    <citation type="submission" date="2021-05" db="EMBL/GenBank/DDBJ databases">
        <authorList>
            <person name="Alioto T."/>
            <person name="Alioto T."/>
            <person name="Gomez Garrido J."/>
        </authorList>
    </citation>
    <scope>NUCLEOTIDE SEQUENCE</scope>
</reference>
<sequence>MKVIERCAKISSNNTVRKIVLETLSAAMLFAPALSISCLYTVFMLFSFLLTIRFSFHAIIIIIILYHFVEELFCLIDSLLASRNNSIFDMNVVECVTFFFSFLHLGSRYYIIVVRPDKKQTVRRFCSV</sequence>
<keyword evidence="1" id="KW-0812">Transmembrane</keyword>
<accession>A0A8D8RD38</accession>
<name>A0A8D8RD38_9HEMI</name>
<dbReference type="EMBL" id="HBUF01152285">
    <property type="protein sequence ID" value="CAG6648486.1"/>
    <property type="molecule type" value="Transcribed_RNA"/>
</dbReference>
<protein>
    <submittedName>
        <fullName evidence="2">Uncharacterized protein</fullName>
    </submittedName>
</protein>
<feature type="transmembrane region" description="Helical" evidence="1">
    <location>
        <begin position="27"/>
        <end position="50"/>
    </location>
</feature>
<feature type="transmembrane region" description="Helical" evidence="1">
    <location>
        <begin position="56"/>
        <end position="80"/>
    </location>
</feature>
<feature type="transmembrane region" description="Helical" evidence="1">
    <location>
        <begin position="92"/>
        <end position="111"/>
    </location>
</feature>
<dbReference type="AlphaFoldDB" id="A0A8D8RD38"/>
<evidence type="ECO:0000256" key="1">
    <source>
        <dbReference type="SAM" id="Phobius"/>
    </source>
</evidence>
<organism evidence="2">
    <name type="scientific">Cacopsylla melanoneura</name>
    <dbReference type="NCBI Taxonomy" id="428564"/>
    <lineage>
        <taxon>Eukaryota</taxon>
        <taxon>Metazoa</taxon>
        <taxon>Ecdysozoa</taxon>
        <taxon>Arthropoda</taxon>
        <taxon>Hexapoda</taxon>
        <taxon>Insecta</taxon>
        <taxon>Pterygota</taxon>
        <taxon>Neoptera</taxon>
        <taxon>Paraneoptera</taxon>
        <taxon>Hemiptera</taxon>
        <taxon>Sternorrhyncha</taxon>
        <taxon>Psylloidea</taxon>
        <taxon>Psyllidae</taxon>
        <taxon>Psyllinae</taxon>
        <taxon>Cacopsylla</taxon>
    </lineage>
</organism>
<proteinExistence type="predicted"/>